<dbReference type="GO" id="GO:0045259">
    <property type="term" value="C:proton-transporting ATP synthase complex"/>
    <property type="evidence" value="ECO:0007669"/>
    <property type="project" value="UniProtKB-KW"/>
</dbReference>
<evidence type="ECO:0000256" key="4">
    <source>
        <dbReference type="ARBA" id="ARBA00023065"/>
    </source>
</evidence>
<keyword evidence="5 8" id="KW-0472">Membrane</keyword>
<evidence type="ECO:0000256" key="8">
    <source>
        <dbReference type="HAMAP-Rule" id="MF_01416"/>
    </source>
</evidence>
<name>A0A368DUA2_9PROT</name>
<dbReference type="InterPro" id="IPR020781">
    <property type="entry name" value="ATPase_OSCP/d_CS"/>
</dbReference>
<dbReference type="PRINTS" id="PR00125">
    <property type="entry name" value="ATPASEDELTA"/>
</dbReference>
<evidence type="ECO:0000256" key="1">
    <source>
        <dbReference type="ARBA" id="ARBA00004370"/>
    </source>
</evidence>
<keyword evidence="6 8" id="KW-0139">CF(1)</keyword>
<evidence type="ECO:0000256" key="6">
    <source>
        <dbReference type="ARBA" id="ARBA00023196"/>
    </source>
</evidence>
<dbReference type="GO" id="GO:0005886">
    <property type="term" value="C:plasma membrane"/>
    <property type="evidence" value="ECO:0007669"/>
    <property type="project" value="UniProtKB-SubCell"/>
</dbReference>
<comment type="caution">
    <text evidence="9">The sequence shown here is derived from an EMBL/GenBank/DDBJ whole genome shotgun (WGS) entry which is preliminary data.</text>
</comment>
<dbReference type="PROSITE" id="PS00389">
    <property type="entry name" value="ATPASE_DELTA"/>
    <property type="match status" value="1"/>
</dbReference>
<reference evidence="9 10" key="1">
    <citation type="journal article" date="2018" name="Microbiome">
        <title>Fine metagenomic profile of the Mediterranean stratified and mixed water columns revealed by assembly and recruitment.</title>
        <authorList>
            <person name="Haro-Moreno J.M."/>
            <person name="Lopez-Perez M."/>
            <person name="De La Torre J.R."/>
            <person name="Picazo A."/>
            <person name="Camacho A."/>
            <person name="Rodriguez-Valera F."/>
        </authorList>
    </citation>
    <scope>NUCLEOTIDE SEQUENCE [LARGE SCALE GENOMIC DNA]</scope>
    <source>
        <strain evidence="9">MED-G55</strain>
    </source>
</reference>
<sequence>MVSDMSSSSVESSKSDFVGSVSGLSGRYASALFELMQEVPDPDQTDISNSMDVLSGLFGVDESFGDMLVSPVISVEDKENALVEIFSKASIGQTVANFAVLVVKNRRAFLLQDICRAFKALEAKARGEMTAHVTTASKLSEQHENELKQQLKNKFGQDISVISEVDQTLLAGMIVRVGSRMIDDSLRTKLFTLKQAMNEAG</sequence>
<evidence type="ECO:0000313" key="10">
    <source>
        <dbReference type="Proteomes" id="UP000252132"/>
    </source>
</evidence>
<keyword evidence="7 8" id="KW-0066">ATP synthesis</keyword>
<evidence type="ECO:0000256" key="3">
    <source>
        <dbReference type="ARBA" id="ARBA00022781"/>
    </source>
</evidence>
<dbReference type="InterPro" id="IPR026015">
    <property type="entry name" value="ATP_synth_OSCP/delta_N_sf"/>
</dbReference>
<keyword evidence="9" id="KW-0378">Hydrolase</keyword>
<keyword evidence="8" id="KW-1003">Cell membrane</keyword>
<proteinExistence type="inferred from homology"/>
<accession>A0A368DUA2</accession>
<evidence type="ECO:0000256" key="7">
    <source>
        <dbReference type="ARBA" id="ARBA00023310"/>
    </source>
</evidence>
<gene>
    <name evidence="8 9" type="primary">atpH</name>
    <name evidence="9" type="ORF">DBW69_06580</name>
</gene>
<keyword evidence="3 8" id="KW-0375">Hydrogen ion transport</keyword>
<dbReference type="Pfam" id="PF00213">
    <property type="entry name" value="OSCP"/>
    <property type="match status" value="1"/>
</dbReference>
<dbReference type="EMBL" id="QOQF01000037">
    <property type="protein sequence ID" value="RCL75224.1"/>
    <property type="molecule type" value="Genomic_DNA"/>
</dbReference>
<evidence type="ECO:0000256" key="5">
    <source>
        <dbReference type="ARBA" id="ARBA00023136"/>
    </source>
</evidence>
<comment type="similarity">
    <text evidence="8">Belongs to the ATPase delta chain family.</text>
</comment>
<evidence type="ECO:0000313" key="9">
    <source>
        <dbReference type="EMBL" id="RCL75224.1"/>
    </source>
</evidence>
<dbReference type="Proteomes" id="UP000252132">
    <property type="component" value="Unassembled WGS sequence"/>
</dbReference>
<keyword evidence="4 8" id="KW-0406">Ion transport</keyword>
<keyword evidence="2 8" id="KW-0813">Transport</keyword>
<organism evidence="9 10">
    <name type="scientific">PS1 clade bacterium</name>
    <dbReference type="NCBI Taxonomy" id="2175152"/>
    <lineage>
        <taxon>Bacteria</taxon>
        <taxon>Pseudomonadati</taxon>
        <taxon>Pseudomonadota</taxon>
        <taxon>Alphaproteobacteria</taxon>
        <taxon>PS1 clade</taxon>
    </lineage>
</organism>
<evidence type="ECO:0000256" key="2">
    <source>
        <dbReference type="ARBA" id="ARBA00022448"/>
    </source>
</evidence>
<dbReference type="HAMAP" id="MF_01416">
    <property type="entry name" value="ATP_synth_delta_bact"/>
    <property type="match status" value="1"/>
</dbReference>
<comment type="function">
    <text evidence="8">F(1)F(0) ATP synthase produces ATP from ADP in the presence of a proton or sodium gradient. F-type ATPases consist of two structural domains, F(1) containing the extramembraneous catalytic core and F(0) containing the membrane proton channel, linked together by a central stalk and a peripheral stalk. During catalysis, ATP synthesis in the catalytic domain of F(1) is coupled via a rotary mechanism of the central stalk subunits to proton translocation.</text>
</comment>
<comment type="subcellular location">
    <subcellularLocation>
        <location evidence="8">Cell membrane</location>
        <topology evidence="8">Peripheral membrane protein</topology>
    </subcellularLocation>
    <subcellularLocation>
        <location evidence="1">Membrane</location>
    </subcellularLocation>
</comment>
<dbReference type="PANTHER" id="PTHR11910">
    <property type="entry name" value="ATP SYNTHASE DELTA CHAIN"/>
    <property type="match status" value="1"/>
</dbReference>
<protein>
    <recommendedName>
        <fullName evidence="8">ATP synthase subunit delta</fullName>
    </recommendedName>
    <alternativeName>
        <fullName evidence="8">ATP synthase F(1) sector subunit delta</fullName>
    </alternativeName>
    <alternativeName>
        <fullName evidence="8">F-type ATPase subunit delta</fullName>
        <shortName evidence="8">F-ATPase subunit delta</shortName>
    </alternativeName>
</protein>
<dbReference type="GO" id="GO:0016787">
    <property type="term" value="F:hydrolase activity"/>
    <property type="evidence" value="ECO:0007669"/>
    <property type="project" value="UniProtKB-KW"/>
</dbReference>
<dbReference type="GO" id="GO:0046933">
    <property type="term" value="F:proton-transporting ATP synthase activity, rotational mechanism"/>
    <property type="evidence" value="ECO:0007669"/>
    <property type="project" value="UniProtKB-UniRule"/>
</dbReference>
<dbReference type="SUPFAM" id="SSF47928">
    <property type="entry name" value="N-terminal domain of the delta subunit of the F1F0-ATP synthase"/>
    <property type="match status" value="1"/>
</dbReference>
<dbReference type="AlphaFoldDB" id="A0A368DUA2"/>
<dbReference type="NCBIfam" id="TIGR01145">
    <property type="entry name" value="ATP_synt_delta"/>
    <property type="match status" value="1"/>
</dbReference>
<dbReference type="Gene3D" id="1.10.520.20">
    <property type="entry name" value="N-terminal domain of the delta subunit of the F1F0-ATP synthase"/>
    <property type="match status" value="1"/>
</dbReference>
<dbReference type="InterPro" id="IPR000711">
    <property type="entry name" value="ATPase_OSCP/dsu"/>
</dbReference>
<comment type="function">
    <text evidence="8">This protein is part of the stalk that links CF(0) to CF(1). It either transmits conformational changes from CF(0) to CF(1) or is implicated in proton conduction.</text>
</comment>